<dbReference type="RefSeq" id="WP_021098849.1">
    <property type="nucleotide sequence ID" value="NZ_KE557324.1"/>
</dbReference>
<keyword evidence="4" id="KW-0547">Nucleotide-binding</keyword>
<dbReference type="InterPro" id="IPR003439">
    <property type="entry name" value="ABC_transporter-like_ATP-bd"/>
</dbReference>
<dbReference type="CDD" id="cd03215">
    <property type="entry name" value="ABC_Carb_Monos_II"/>
    <property type="match status" value="1"/>
</dbReference>
<keyword evidence="6" id="KW-0812">Transmembrane</keyword>
<evidence type="ECO:0000313" key="9">
    <source>
        <dbReference type="Proteomes" id="UP000015346"/>
    </source>
</evidence>
<dbReference type="EMBL" id="AOLV01000033">
    <property type="protein sequence ID" value="EPX83160.1"/>
    <property type="molecule type" value="Genomic_DNA"/>
</dbReference>
<evidence type="ECO:0000256" key="6">
    <source>
        <dbReference type="SAM" id="Phobius"/>
    </source>
</evidence>
<evidence type="ECO:0000256" key="5">
    <source>
        <dbReference type="ARBA" id="ARBA00022840"/>
    </source>
</evidence>
<evidence type="ECO:0000256" key="2">
    <source>
        <dbReference type="ARBA" id="ARBA00022597"/>
    </source>
</evidence>
<dbReference type="Gene3D" id="3.40.50.300">
    <property type="entry name" value="P-loop containing nucleotide triphosphate hydrolases"/>
    <property type="match status" value="1"/>
</dbReference>
<dbReference type="PROSITE" id="PS00211">
    <property type="entry name" value="ABC_TRANSPORTER_1"/>
    <property type="match status" value="1"/>
</dbReference>
<dbReference type="InterPro" id="IPR017871">
    <property type="entry name" value="ABC_transporter-like_CS"/>
</dbReference>
<evidence type="ECO:0000313" key="8">
    <source>
        <dbReference type="EMBL" id="EPX83160.1"/>
    </source>
</evidence>
<dbReference type="SUPFAM" id="SSF52540">
    <property type="entry name" value="P-loop containing nucleoside triphosphate hydrolases"/>
    <property type="match status" value="1"/>
</dbReference>
<dbReference type="InterPro" id="IPR003593">
    <property type="entry name" value="AAA+_ATPase"/>
</dbReference>
<dbReference type="InterPro" id="IPR050107">
    <property type="entry name" value="ABC_carbohydrate_import_ATPase"/>
</dbReference>
<reference evidence="8 9" key="1">
    <citation type="journal article" date="2013" name="Stand. Genomic Sci.">
        <title>Genome sequence of the reddish-pigmented Rubellimicrobium thermophilum type strain (DSM 16684(T)), a member of the Roseobacter clade.</title>
        <authorList>
            <person name="Fiebig A."/>
            <person name="Riedel T."/>
            <person name="Gronow S."/>
            <person name="Petersen J."/>
            <person name="Klenk H.P."/>
            <person name="Goker M."/>
        </authorList>
    </citation>
    <scope>NUCLEOTIDE SEQUENCE [LARGE SCALE GENOMIC DNA]</scope>
    <source>
        <strain evidence="8 9">DSM 16684</strain>
    </source>
</reference>
<keyword evidence="5" id="KW-0067">ATP-binding</keyword>
<dbReference type="HOGENOM" id="CLU_000604_1_2_5"/>
<organism evidence="8 9">
    <name type="scientific">Rubellimicrobium thermophilum DSM 16684</name>
    <dbReference type="NCBI Taxonomy" id="1123069"/>
    <lineage>
        <taxon>Bacteria</taxon>
        <taxon>Pseudomonadati</taxon>
        <taxon>Pseudomonadota</taxon>
        <taxon>Alphaproteobacteria</taxon>
        <taxon>Rhodobacterales</taxon>
        <taxon>Roseobacteraceae</taxon>
        <taxon>Rubellimicrobium</taxon>
    </lineage>
</organism>
<keyword evidence="3" id="KW-0677">Repeat</keyword>
<name>S9RYS5_9RHOB</name>
<dbReference type="PANTHER" id="PTHR43790">
    <property type="entry name" value="CARBOHYDRATE TRANSPORT ATP-BINDING PROTEIN MG119-RELATED"/>
    <property type="match status" value="1"/>
</dbReference>
<dbReference type="PANTHER" id="PTHR43790:SF9">
    <property type="entry name" value="GALACTOFURANOSE TRANSPORTER ATP-BINDING PROTEIN YTFR"/>
    <property type="match status" value="1"/>
</dbReference>
<dbReference type="GO" id="GO:0005524">
    <property type="term" value="F:ATP binding"/>
    <property type="evidence" value="ECO:0007669"/>
    <property type="project" value="UniProtKB-KW"/>
</dbReference>
<feature type="transmembrane region" description="Helical" evidence="6">
    <location>
        <begin position="44"/>
        <end position="65"/>
    </location>
</feature>
<feature type="domain" description="ABC transporter" evidence="7">
    <location>
        <begin position="1"/>
        <end position="257"/>
    </location>
</feature>
<keyword evidence="1" id="KW-0813">Transport</keyword>
<dbReference type="InterPro" id="IPR027417">
    <property type="entry name" value="P-loop_NTPase"/>
</dbReference>
<dbReference type="PROSITE" id="PS50893">
    <property type="entry name" value="ABC_TRANSPORTER_2"/>
    <property type="match status" value="1"/>
</dbReference>
<protein>
    <submittedName>
        <fullName evidence="8">ABC-type sugar transport system, ATPase component</fullName>
    </submittedName>
</protein>
<comment type="caution">
    <text evidence="8">The sequence shown here is derived from an EMBL/GenBank/DDBJ whole genome shotgun (WGS) entry which is preliminary data.</text>
</comment>
<dbReference type="SMART" id="SM00382">
    <property type="entry name" value="AAA"/>
    <property type="match status" value="1"/>
</dbReference>
<dbReference type="Proteomes" id="UP000015346">
    <property type="component" value="Unassembled WGS sequence"/>
</dbReference>
<dbReference type="AlphaFoldDB" id="S9RYS5"/>
<evidence type="ECO:0000256" key="1">
    <source>
        <dbReference type="ARBA" id="ARBA00022448"/>
    </source>
</evidence>
<proteinExistence type="predicted"/>
<keyword evidence="9" id="KW-1185">Reference proteome</keyword>
<evidence type="ECO:0000259" key="7">
    <source>
        <dbReference type="PROSITE" id="PS50893"/>
    </source>
</evidence>
<gene>
    <name evidence="8" type="ORF">ruthe_02777</name>
</gene>
<dbReference type="Pfam" id="PF00005">
    <property type="entry name" value="ABC_tran"/>
    <property type="match status" value="1"/>
</dbReference>
<keyword evidence="6" id="KW-1133">Transmembrane helix</keyword>
<evidence type="ECO:0000256" key="3">
    <source>
        <dbReference type="ARBA" id="ARBA00022737"/>
    </source>
</evidence>
<keyword evidence="2 8" id="KW-0762">Sugar transport</keyword>
<accession>S9RYS5</accession>
<evidence type="ECO:0000256" key="4">
    <source>
        <dbReference type="ARBA" id="ARBA00022741"/>
    </source>
</evidence>
<dbReference type="STRING" id="1123069.ruthe_02777"/>
<keyword evidence="6" id="KW-0472">Membrane</keyword>
<sequence>MLGHDLAEAALRIPAPGAPILSLRGIALRPGARPFDLDLRAGEVVAVTGLVGAGKGALAAVLFGLARPASGRMTLDGRPYAPFSPREAMGQGVFLVPRDRRANVIVPAFDIARNLSLPFLRRHSRGPFVSRRSEAGMAARMVREMGIVCRGVRDSVLTLSGGNQQKVAVGRWMAEAARVLVLDEPFQGVDIQARRDIGARIRATTRDRATLVLVAEIDEAVEVADRILVLSDHALTGEHRNENLDLGLVMRQVTGIQQGHPA</sequence>
<dbReference type="GO" id="GO:0016887">
    <property type="term" value="F:ATP hydrolysis activity"/>
    <property type="evidence" value="ECO:0007669"/>
    <property type="project" value="InterPro"/>
</dbReference>